<evidence type="ECO:0000313" key="2">
    <source>
        <dbReference type="Proteomes" id="UP000265520"/>
    </source>
</evidence>
<accession>A0A392VEQ0</accession>
<sequence length="32" mass="3535">MILPTDINVCFLEANLRLDTPPPSSEYAEVSV</sequence>
<keyword evidence="2" id="KW-1185">Reference proteome</keyword>
<comment type="caution">
    <text evidence="1">The sequence shown here is derived from an EMBL/GenBank/DDBJ whole genome shotgun (WGS) entry which is preliminary data.</text>
</comment>
<proteinExistence type="predicted"/>
<protein>
    <submittedName>
        <fullName evidence="1">Uncharacterized protein</fullName>
    </submittedName>
</protein>
<organism evidence="1 2">
    <name type="scientific">Trifolium medium</name>
    <dbReference type="NCBI Taxonomy" id="97028"/>
    <lineage>
        <taxon>Eukaryota</taxon>
        <taxon>Viridiplantae</taxon>
        <taxon>Streptophyta</taxon>
        <taxon>Embryophyta</taxon>
        <taxon>Tracheophyta</taxon>
        <taxon>Spermatophyta</taxon>
        <taxon>Magnoliopsida</taxon>
        <taxon>eudicotyledons</taxon>
        <taxon>Gunneridae</taxon>
        <taxon>Pentapetalae</taxon>
        <taxon>rosids</taxon>
        <taxon>fabids</taxon>
        <taxon>Fabales</taxon>
        <taxon>Fabaceae</taxon>
        <taxon>Papilionoideae</taxon>
        <taxon>50 kb inversion clade</taxon>
        <taxon>NPAAA clade</taxon>
        <taxon>Hologalegina</taxon>
        <taxon>IRL clade</taxon>
        <taxon>Trifolieae</taxon>
        <taxon>Trifolium</taxon>
    </lineage>
</organism>
<dbReference type="AlphaFoldDB" id="A0A392VEQ0"/>
<dbReference type="Proteomes" id="UP000265520">
    <property type="component" value="Unassembled WGS sequence"/>
</dbReference>
<reference evidence="1 2" key="1">
    <citation type="journal article" date="2018" name="Front. Plant Sci.">
        <title>Red Clover (Trifolium pratense) and Zigzag Clover (T. medium) - A Picture of Genomic Similarities and Differences.</title>
        <authorList>
            <person name="Dluhosova J."/>
            <person name="Istvanek J."/>
            <person name="Nedelnik J."/>
            <person name="Repkova J."/>
        </authorList>
    </citation>
    <scope>NUCLEOTIDE SEQUENCE [LARGE SCALE GENOMIC DNA]</scope>
    <source>
        <strain evidence="2">cv. 10/8</strain>
        <tissue evidence="1">Leaf</tissue>
    </source>
</reference>
<dbReference type="EMBL" id="LXQA011127405">
    <property type="protein sequence ID" value="MCI85942.1"/>
    <property type="molecule type" value="Genomic_DNA"/>
</dbReference>
<evidence type="ECO:0000313" key="1">
    <source>
        <dbReference type="EMBL" id="MCI85942.1"/>
    </source>
</evidence>
<name>A0A392VEQ0_9FABA</name>
<feature type="non-terminal residue" evidence="1">
    <location>
        <position position="32"/>
    </location>
</feature>